<dbReference type="Pfam" id="PF00067">
    <property type="entry name" value="p450"/>
    <property type="match status" value="1"/>
</dbReference>
<keyword evidence="5 7" id="KW-0408">Iron</keyword>
<keyword evidence="9" id="KW-1185">Reference proteome</keyword>
<evidence type="ECO:0000256" key="4">
    <source>
        <dbReference type="ARBA" id="ARBA00023002"/>
    </source>
</evidence>
<evidence type="ECO:0000256" key="2">
    <source>
        <dbReference type="ARBA" id="ARBA00022617"/>
    </source>
</evidence>
<proteinExistence type="inferred from homology"/>
<dbReference type="Gene3D" id="1.10.630.10">
    <property type="entry name" value="Cytochrome P450"/>
    <property type="match status" value="1"/>
</dbReference>
<organism evidence="8 9">
    <name type="scientific">Candidatus Mycobacterium wuenschmannii</name>
    <dbReference type="NCBI Taxonomy" id="3027808"/>
    <lineage>
        <taxon>Bacteria</taxon>
        <taxon>Bacillati</taxon>
        <taxon>Actinomycetota</taxon>
        <taxon>Actinomycetes</taxon>
        <taxon>Mycobacteriales</taxon>
        <taxon>Mycobacteriaceae</taxon>
        <taxon>Mycobacterium</taxon>
    </lineage>
</organism>
<dbReference type="InterPro" id="IPR036396">
    <property type="entry name" value="Cyt_P450_sf"/>
</dbReference>
<dbReference type="EMBL" id="CP126981">
    <property type="protein sequence ID" value="WIM88347.1"/>
    <property type="molecule type" value="Genomic_DNA"/>
</dbReference>
<evidence type="ECO:0000313" key="9">
    <source>
        <dbReference type="Proteomes" id="UP001236585"/>
    </source>
</evidence>
<reference evidence="8 9" key="1">
    <citation type="journal article" date="2023" name="Microbiol. Resour. Announc.">
        <title>Complete Genome Sequence of Mycobacterium wuenschmanii, a novel Nontuberculous Mycobacterium Isolated from a captive population of Amazon Milk Frogs.</title>
        <authorList>
            <person name="Hicks J."/>
            <person name="Zeineldin M."/>
            <person name="Ward H."/>
            <person name="Wuenschmann A."/>
            <person name="Camp P."/>
            <person name="Farrell D."/>
            <person name="Lehman K."/>
            <person name="Thacker T."/>
            <person name="Cuthbert E."/>
        </authorList>
    </citation>
    <scope>NUCLEOTIDE SEQUENCE [LARGE SCALE GENOMIC DNA]</scope>
    <source>
        <strain evidence="8 9">Wuenschmanii</strain>
    </source>
</reference>
<dbReference type="PANTHER" id="PTHR24291:SF50">
    <property type="entry name" value="BIFUNCTIONAL ALBAFLAVENONE MONOOXYGENASE_TERPENE SYNTHASE"/>
    <property type="match status" value="1"/>
</dbReference>
<keyword evidence="3 7" id="KW-0479">Metal-binding</keyword>
<dbReference type="PANTHER" id="PTHR24291">
    <property type="entry name" value="CYTOCHROME P450 FAMILY 4"/>
    <property type="match status" value="1"/>
</dbReference>
<evidence type="ECO:0000256" key="6">
    <source>
        <dbReference type="ARBA" id="ARBA00023033"/>
    </source>
</evidence>
<dbReference type="InterPro" id="IPR017972">
    <property type="entry name" value="Cyt_P450_CS"/>
</dbReference>
<sequence length="463" mass="51872">MTLDTTLTRPRQLPLTALPRLLRTARRDMVPALNVLFEETGSPARMRVPGVVNLVLVDRPQDVEQVFLRKQDIYVKGEEYDVPALGLRRGLVTSRGDRWKRDRAMLNPMFARRHLEVFTSSMVNQAGLMLDGWAAHPDGARIDVAHEMMVVALQIAAETMFGTHLSDEEVATIGDGLTQALEDMLRVGNSPVTWLLQALPGMDMASAASAHWRARRIAHRLRELDAMITKRIEQRDPEDQPTDFLGLVLAARDQATGQHLSRSEVLEQSATFLAAGHETTATAMAWFWHLLSQNPEARARMLDEVDAVLDGRTPGYEDVDRLPWTRACFSEAMRIHPPVYLSMRRATADDDLNGYHIPRGTIVVVLTHRLHRNPEFWPEPECFDPSRFLCAAADRPKAAYVPFGGGRRICIGTQFALLEATMIAAATSQRFLLDPVPGHVVTEEGFTTLRPKGGLPMVIRRRS</sequence>
<comment type="similarity">
    <text evidence="1 7">Belongs to the cytochrome P450 family.</text>
</comment>
<dbReference type="PRINTS" id="PR00465">
    <property type="entry name" value="EP450IV"/>
</dbReference>
<evidence type="ECO:0000256" key="7">
    <source>
        <dbReference type="RuleBase" id="RU000461"/>
    </source>
</evidence>
<dbReference type="PROSITE" id="PS00086">
    <property type="entry name" value="CYTOCHROME_P450"/>
    <property type="match status" value="1"/>
</dbReference>
<evidence type="ECO:0000256" key="3">
    <source>
        <dbReference type="ARBA" id="ARBA00022723"/>
    </source>
</evidence>
<evidence type="ECO:0000256" key="5">
    <source>
        <dbReference type="ARBA" id="ARBA00023004"/>
    </source>
</evidence>
<accession>A0ABY8W057</accession>
<keyword evidence="4 7" id="KW-0560">Oxidoreductase</keyword>
<dbReference type="SUPFAM" id="SSF48264">
    <property type="entry name" value="Cytochrome P450"/>
    <property type="match status" value="1"/>
</dbReference>
<evidence type="ECO:0000256" key="1">
    <source>
        <dbReference type="ARBA" id="ARBA00010617"/>
    </source>
</evidence>
<keyword evidence="2 7" id="KW-0349">Heme</keyword>
<dbReference type="InterPro" id="IPR001128">
    <property type="entry name" value="Cyt_P450"/>
</dbReference>
<dbReference type="InterPro" id="IPR050196">
    <property type="entry name" value="Cytochrome_P450_Monoox"/>
</dbReference>
<name>A0ABY8W057_9MYCO</name>
<gene>
    <name evidence="8" type="ORF">PT015_02210</name>
</gene>
<protein>
    <submittedName>
        <fullName evidence="8">Cytochrome P450</fullName>
    </submittedName>
</protein>
<dbReference type="Proteomes" id="UP001236585">
    <property type="component" value="Chromosome"/>
</dbReference>
<dbReference type="InterPro" id="IPR002403">
    <property type="entry name" value="Cyt_P450_E_grp-IV"/>
</dbReference>
<keyword evidence="6 7" id="KW-0503">Monooxygenase</keyword>
<dbReference type="PRINTS" id="PR00385">
    <property type="entry name" value="P450"/>
</dbReference>
<evidence type="ECO:0000313" key="8">
    <source>
        <dbReference type="EMBL" id="WIM88347.1"/>
    </source>
</evidence>
<dbReference type="RefSeq" id="WP_285188508.1">
    <property type="nucleotide sequence ID" value="NZ_CP126981.1"/>
</dbReference>